<evidence type="ECO:0000256" key="3">
    <source>
        <dbReference type="ARBA" id="ARBA00022741"/>
    </source>
</evidence>
<evidence type="ECO:0000256" key="1">
    <source>
        <dbReference type="ARBA" id="ARBA00022527"/>
    </source>
</evidence>
<name>A0A409W874_9AGAR</name>
<dbReference type="InParanoid" id="A0A409W874"/>
<dbReference type="PANTHER" id="PTHR45646:SF11">
    <property type="entry name" value="SERINE_THREONINE-PROTEIN KINASE DOA"/>
    <property type="match status" value="1"/>
</dbReference>
<evidence type="ECO:0000256" key="2">
    <source>
        <dbReference type="ARBA" id="ARBA00022679"/>
    </source>
</evidence>
<evidence type="ECO:0000313" key="7">
    <source>
        <dbReference type="EMBL" id="PPQ74739.1"/>
    </source>
</evidence>
<dbReference type="OrthoDB" id="29306at2759"/>
<keyword evidence="4" id="KW-0418">Kinase</keyword>
<evidence type="ECO:0000256" key="4">
    <source>
        <dbReference type="ARBA" id="ARBA00022777"/>
    </source>
</evidence>
<feature type="domain" description="Protein kinase" evidence="6">
    <location>
        <begin position="1"/>
        <end position="346"/>
    </location>
</feature>
<dbReference type="GO" id="GO:0005524">
    <property type="term" value="F:ATP binding"/>
    <property type="evidence" value="ECO:0007669"/>
    <property type="project" value="UniProtKB-KW"/>
</dbReference>
<comment type="caution">
    <text evidence="7">The sequence shown here is derived from an EMBL/GenBank/DDBJ whole genome shotgun (WGS) entry which is preliminary data.</text>
</comment>
<keyword evidence="1" id="KW-0723">Serine/threonine-protein kinase</keyword>
<evidence type="ECO:0000259" key="6">
    <source>
        <dbReference type="PROSITE" id="PS50011"/>
    </source>
</evidence>
<dbReference type="Pfam" id="PF00069">
    <property type="entry name" value="Pkinase"/>
    <property type="match status" value="1"/>
</dbReference>
<evidence type="ECO:0000313" key="8">
    <source>
        <dbReference type="Proteomes" id="UP000284706"/>
    </source>
</evidence>
<dbReference type="AlphaFoldDB" id="A0A409W874"/>
<dbReference type="InterPro" id="IPR000719">
    <property type="entry name" value="Prot_kinase_dom"/>
</dbReference>
<evidence type="ECO:0000256" key="5">
    <source>
        <dbReference type="ARBA" id="ARBA00022840"/>
    </source>
</evidence>
<dbReference type="GO" id="GO:0043484">
    <property type="term" value="P:regulation of RNA splicing"/>
    <property type="evidence" value="ECO:0007669"/>
    <property type="project" value="TreeGrafter"/>
</dbReference>
<accession>A0A409W874</accession>
<keyword evidence="8" id="KW-1185">Reference proteome</keyword>
<dbReference type="SMART" id="SM00220">
    <property type="entry name" value="S_TKc"/>
    <property type="match status" value="1"/>
</dbReference>
<dbReference type="GO" id="GO:0005634">
    <property type="term" value="C:nucleus"/>
    <property type="evidence" value="ECO:0007669"/>
    <property type="project" value="TreeGrafter"/>
</dbReference>
<gene>
    <name evidence="7" type="ORF">CVT26_005071</name>
</gene>
<dbReference type="Gene3D" id="3.30.200.20">
    <property type="entry name" value="Phosphorylase Kinase, domain 1"/>
    <property type="match status" value="1"/>
</dbReference>
<organism evidence="7 8">
    <name type="scientific">Gymnopilus dilepis</name>
    <dbReference type="NCBI Taxonomy" id="231916"/>
    <lineage>
        <taxon>Eukaryota</taxon>
        <taxon>Fungi</taxon>
        <taxon>Dikarya</taxon>
        <taxon>Basidiomycota</taxon>
        <taxon>Agaricomycotina</taxon>
        <taxon>Agaricomycetes</taxon>
        <taxon>Agaricomycetidae</taxon>
        <taxon>Agaricales</taxon>
        <taxon>Agaricineae</taxon>
        <taxon>Hymenogastraceae</taxon>
        <taxon>Gymnopilus</taxon>
    </lineage>
</organism>
<dbReference type="PROSITE" id="PS50011">
    <property type="entry name" value="PROTEIN_KINASE_DOM"/>
    <property type="match status" value="1"/>
</dbReference>
<reference evidence="7 8" key="1">
    <citation type="journal article" date="2018" name="Evol. Lett.">
        <title>Horizontal gene cluster transfer increased hallucinogenic mushroom diversity.</title>
        <authorList>
            <person name="Reynolds H.T."/>
            <person name="Vijayakumar V."/>
            <person name="Gluck-Thaler E."/>
            <person name="Korotkin H.B."/>
            <person name="Matheny P.B."/>
            <person name="Slot J.C."/>
        </authorList>
    </citation>
    <scope>NUCLEOTIDE SEQUENCE [LARGE SCALE GENOMIC DNA]</scope>
    <source>
        <strain evidence="7 8">SRW20</strain>
    </source>
</reference>
<dbReference type="PANTHER" id="PTHR45646">
    <property type="entry name" value="SERINE/THREONINE-PROTEIN KINASE DOA-RELATED"/>
    <property type="match status" value="1"/>
</dbReference>
<proteinExistence type="predicted"/>
<dbReference type="SUPFAM" id="SSF56112">
    <property type="entry name" value="Protein kinase-like (PK-like)"/>
    <property type="match status" value="1"/>
</dbReference>
<keyword evidence="3" id="KW-0547">Nucleotide-binding</keyword>
<dbReference type="EMBL" id="NHYE01005317">
    <property type="protein sequence ID" value="PPQ74739.1"/>
    <property type="molecule type" value="Genomic_DNA"/>
</dbReference>
<keyword evidence="2" id="KW-0808">Transferase</keyword>
<protein>
    <recommendedName>
        <fullName evidence="6">Protein kinase domain-containing protein</fullName>
    </recommendedName>
</protein>
<dbReference type="GO" id="GO:0004674">
    <property type="term" value="F:protein serine/threonine kinase activity"/>
    <property type="evidence" value="ECO:0007669"/>
    <property type="project" value="UniProtKB-KW"/>
</dbReference>
<dbReference type="Gene3D" id="1.10.510.10">
    <property type="entry name" value="Transferase(Phosphotransferase) domain 1"/>
    <property type="match status" value="1"/>
</dbReference>
<keyword evidence="5" id="KW-0067">ATP-binding</keyword>
<dbReference type="InterPro" id="IPR011009">
    <property type="entry name" value="Kinase-like_dom_sf"/>
</dbReference>
<dbReference type="InterPro" id="IPR051175">
    <property type="entry name" value="CLK_kinases"/>
</dbReference>
<dbReference type="Proteomes" id="UP000284706">
    <property type="component" value="Unassembled WGS sequence"/>
</dbReference>
<sequence length="350" mass="39501">MSFVHSSLNNVERPRFTTLTDADFPHHAVYVTCVLDENRSYQLVRVFDVLKEKLKIVKIVSRTLVEGQVIVRDIARMKAACEGDNRHCTFIEDFKGPSFWFLVFTEPRATLATLLRREDMVPLPSRHVREILSQIICATSDLHRIGIFHLDVCPSNVEVLDAATVVESFYKAQGVFESRKILKCARISLRFYGEAGTSRGGLVGADQYRAPEIVYGWGGGRRSDNFSIGCLFWEMLKGAALFPPCNDERLYVKAKTHMFAAILGDLPSDMVSRIQIAHKGIFCDGYRCELTNVDDLSEVVRDYLETAGSIHDAILDKATFDIVDGLLKISADDRIALESILDFKYFDVKD</sequence>